<keyword evidence="2" id="KW-1185">Reference proteome</keyword>
<proteinExistence type="predicted"/>
<gene>
    <name evidence="1" type="ORF">PoB_004786500</name>
</gene>
<dbReference type="EMBL" id="BLXT01005252">
    <property type="protein sequence ID" value="GFO21360.1"/>
    <property type="molecule type" value="Genomic_DNA"/>
</dbReference>
<dbReference type="AlphaFoldDB" id="A0AAV4BQI2"/>
<accession>A0AAV4BQI2</accession>
<reference evidence="1 2" key="1">
    <citation type="journal article" date="2021" name="Elife">
        <title>Chloroplast acquisition without the gene transfer in kleptoplastic sea slugs, Plakobranchus ocellatus.</title>
        <authorList>
            <person name="Maeda T."/>
            <person name="Takahashi S."/>
            <person name="Yoshida T."/>
            <person name="Shimamura S."/>
            <person name="Takaki Y."/>
            <person name="Nagai Y."/>
            <person name="Toyoda A."/>
            <person name="Suzuki Y."/>
            <person name="Arimoto A."/>
            <person name="Ishii H."/>
            <person name="Satoh N."/>
            <person name="Nishiyama T."/>
            <person name="Hasebe M."/>
            <person name="Maruyama T."/>
            <person name="Minagawa J."/>
            <person name="Obokata J."/>
            <person name="Shigenobu S."/>
        </authorList>
    </citation>
    <scope>NUCLEOTIDE SEQUENCE [LARGE SCALE GENOMIC DNA]</scope>
</reference>
<name>A0AAV4BQI2_9GAST</name>
<evidence type="ECO:0000313" key="1">
    <source>
        <dbReference type="EMBL" id="GFO21360.1"/>
    </source>
</evidence>
<protein>
    <submittedName>
        <fullName evidence="1">Uncharacterized protein</fullName>
    </submittedName>
</protein>
<comment type="caution">
    <text evidence="1">The sequence shown here is derived from an EMBL/GenBank/DDBJ whole genome shotgun (WGS) entry which is preliminary data.</text>
</comment>
<dbReference type="Proteomes" id="UP000735302">
    <property type="component" value="Unassembled WGS sequence"/>
</dbReference>
<organism evidence="1 2">
    <name type="scientific">Plakobranchus ocellatus</name>
    <dbReference type="NCBI Taxonomy" id="259542"/>
    <lineage>
        <taxon>Eukaryota</taxon>
        <taxon>Metazoa</taxon>
        <taxon>Spiralia</taxon>
        <taxon>Lophotrochozoa</taxon>
        <taxon>Mollusca</taxon>
        <taxon>Gastropoda</taxon>
        <taxon>Heterobranchia</taxon>
        <taxon>Euthyneura</taxon>
        <taxon>Panpulmonata</taxon>
        <taxon>Sacoglossa</taxon>
        <taxon>Placobranchoidea</taxon>
        <taxon>Plakobranchidae</taxon>
        <taxon>Plakobranchus</taxon>
    </lineage>
</organism>
<sequence length="89" mass="9639">MCLRRGCGRRPALFVSPSGNRGDEGSGDGSLCVVRHQLKADKAMPCVVLSAMALLQAVSLDNHNVLFHRGESLQGGRVLACNWYTIEQL</sequence>
<evidence type="ECO:0000313" key="2">
    <source>
        <dbReference type="Proteomes" id="UP000735302"/>
    </source>
</evidence>